<dbReference type="InterPro" id="IPR020904">
    <property type="entry name" value="Sc_DH/Rdtase_CS"/>
</dbReference>
<dbReference type="CDD" id="cd05347">
    <property type="entry name" value="Ga5DH-like_SDR_c"/>
    <property type="match status" value="1"/>
</dbReference>
<dbReference type="PRINTS" id="PR00081">
    <property type="entry name" value="GDHRDH"/>
</dbReference>
<evidence type="ECO:0000256" key="2">
    <source>
        <dbReference type="ARBA" id="ARBA00023002"/>
    </source>
</evidence>
<organism evidence="4 5">
    <name type="scientific">Propioniciclava coleopterorum</name>
    <dbReference type="NCBI Taxonomy" id="2714937"/>
    <lineage>
        <taxon>Bacteria</taxon>
        <taxon>Bacillati</taxon>
        <taxon>Actinomycetota</taxon>
        <taxon>Actinomycetes</taxon>
        <taxon>Propionibacteriales</taxon>
        <taxon>Propionibacteriaceae</taxon>
        <taxon>Propioniciclava</taxon>
    </lineage>
</organism>
<evidence type="ECO:0000313" key="4">
    <source>
        <dbReference type="EMBL" id="QIK70990.1"/>
    </source>
</evidence>
<dbReference type="GO" id="GO:0016616">
    <property type="term" value="F:oxidoreductase activity, acting on the CH-OH group of donors, NAD or NADP as acceptor"/>
    <property type="evidence" value="ECO:0007669"/>
    <property type="project" value="TreeGrafter"/>
</dbReference>
<reference evidence="4 5" key="1">
    <citation type="submission" date="2020-03" db="EMBL/GenBank/DDBJ databases">
        <title>Propioniciclava sp. nov., isolated from Hydrophilus acuminatus.</title>
        <authorList>
            <person name="Hyun D.-W."/>
            <person name="Bae J.-W."/>
        </authorList>
    </citation>
    <scope>NUCLEOTIDE SEQUENCE [LARGE SCALE GENOMIC DNA]</scope>
    <source>
        <strain evidence="4 5">HDW11</strain>
    </source>
</reference>
<dbReference type="SUPFAM" id="SSF51735">
    <property type="entry name" value="NAD(P)-binding Rossmann-fold domains"/>
    <property type="match status" value="1"/>
</dbReference>
<dbReference type="PANTHER" id="PTHR42760">
    <property type="entry name" value="SHORT-CHAIN DEHYDROGENASES/REDUCTASES FAMILY MEMBER"/>
    <property type="match status" value="1"/>
</dbReference>
<evidence type="ECO:0000313" key="5">
    <source>
        <dbReference type="Proteomes" id="UP000501058"/>
    </source>
</evidence>
<sequence length="258" mass="26955">MELSDFDLSCFSLTGKVALITGGNTGLGQAYSIALAKAGADIFVPSLGADTSDTGAAVTGAGRRYAYLAIDLTGPGAPEAIVAACLAEFGRIDILINNAGICLLDDVEGFDRAKWDPMFALNVTAAFELSHAVIPTMRAQRSGKIVNICSLFSYLGGQWSPAYAASKHAMVGLTKAYCDELAADGIQVNGLAPGYYATAITEATRSNPVTNQRVLDHIPAGRWGEVSDLMGPMIFLCSGASDYVNGQVLVVDGGYLVR</sequence>
<dbReference type="PROSITE" id="PS00061">
    <property type="entry name" value="ADH_SHORT"/>
    <property type="match status" value="1"/>
</dbReference>
<dbReference type="EMBL" id="CP049865">
    <property type="protein sequence ID" value="QIK70990.1"/>
    <property type="molecule type" value="Genomic_DNA"/>
</dbReference>
<dbReference type="AlphaFoldDB" id="A0A6G7Y2C8"/>
<gene>
    <name evidence="4" type="ORF">G7070_00220</name>
</gene>
<dbReference type="InterPro" id="IPR002347">
    <property type="entry name" value="SDR_fam"/>
</dbReference>
<dbReference type="PRINTS" id="PR00080">
    <property type="entry name" value="SDRFAMILY"/>
</dbReference>
<dbReference type="RefSeq" id="WP_166230795.1">
    <property type="nucleotide sequence ID" value="NZ_CP049865.1"/>
</dbReference>
<protein>
    <submittedName>
        <fullName evidence="4">SDR family oxidoreductase</fullName>
    </submittedName>
</protein>
<evidence type="ECO:0000256" key="3">
    <source>
        <dbReference type="RuleBase" id="RU000363"/>
    </source>
</evidence>
<proteinExistence type="inferred from homology"/>
<dbReference type="Gene3D" id="3.40.50.720">
    <property type="entry name" value="NAD(P)-binding Rossmann-like Domain"/>
    <property type="match status" value="1"/>
</dbReference>
<dbReference type="PANTHER" id="PTHR42760:SF5">
    <property type="entry name" value="2-DEHYDRO-3-DEOXY-D-GLUCONATE 5-DEHYDROGENASE"/>
    <property type="match status" value="1"/>
</dbReference>
<name>A0A6G7Y2C8_9ACTN</name>
<accession>A0A6G7Y2C8</accession>
<comment type="similarity">
    <text evidence="1 3">Belongs to the short-chain dehydrogenases/reductases (SDR) family.</text>
</comment>
<keyword evidence="2" id="KW-0560">Oxidoreductase</keyword>
<dbReference type="Proteomes" id="UP000501058">
    <property type="component" value="Chromosome"/>
</dbReference>
<evidence type="ECO:0000256" key="1">
    <source>
        <dbReference type="ARBA" id="ARBA00006484"/>
    </source>
</evidence>
<dbReference type="FunFam" id="3.40.50.720:FF:000084">
    <property type="entry name" value="Short-chain dehydrogenase reductase"/>
    <property type="match status" value="1"/>
</dbReference>
<dbReference type="Pfam" id="PF00106">
    <property type="entry name" value="adh_short"/>
    <property type="match status" value="1"/>
</dbReference>
<dbReference type="KEGG" id="prv:G7070_00220"/>
<keyword evidence="5" id="KW-1185">Reference proteome</keyword>
<dbReference type="InterPro" id="IPR036291">
    <property type="entry name" value="NAD(P)-bd_dom_sf"/>
</dbReference>